<sequence length="92" mass="9485">MAPAYLSRRAFLTATGSRDTAARLTIGPDCLTLAGIACMSCRDACDDDVIRFTPQHGGPFRPTIDQDACTRCGACVALCPVGAIGIAEAGHG</sequence>
<dbReference type="PROSITE" id="PS51379">
    <property type="entry name" value="4FE4S_FER_2"/>
    <property type="match status" value="1"/>
</dbReference>
<dbReference type="Proteomes" id="UP000463224">
    <property type="component" value="Unassembled WGS sequence"/>
</dbReference>
<dbReference type="SUPFAM" id="SSF54862">
    <property type="entry name" value="4Fe-4S ferredoxins"/>
    <property type="match status" value="1"/>
</dbReference>
<proteinExistence type="predicted"/>
<keyword evidence="6" id="KW-1185">Reference proteome</keyword>
<accession>A0A844QJG4</accession>
<evidence type="ECO:0000259" key="4">
    <source>
        <dbReference type="PROSITE" id="PS51379"/>
    </source>
</evidence>
<reference evidence="5 6" key="1">
    <citation type="submission" date="2019-12" db="EMBL/GenBank/DDBJ databases">
        <title>Nitratireductor arenosus sp. nov., Isolated from sea sand, Jeju island, South Korea.</title>
        <authorList>
            <person name="Kim W."/>
        </authorList>
    </citation>
    <scope>NUCLEOTIDE SEQUENCE [LARGE SCALE GENOMIC DNA]</scope>
    <source>
        <strain evidence="5 6">CAU 1489</strain>
    </source>
</reference>
<organism evidence="5 6">
    <name type="scientific">Nitratireductor arenosus</name>
    <dbReference type="NCBI Taxonomy" id="2682096"/>
    <lineage>
        <taxon>Bacteria</taxon>
        <taxon>Pseudomonadati</taxon>
        <taxon>Pseudomonadota</taxon>
        <taxon>Alphaproteobacteria</taxon>
        <taxon>Hyphomicrobiales</taxon>
        <taxon>Phyllobacteriaceae</taxon>
        <taxon>Nitratireductor</taxon>
    </lineage>
</organism>
<dbReference type="AlphaFoldDB" id="A0A844QJG4"/>
<protein>
    <submittedName>
        <fullName evidence="5">4Fe-4S dicluster domain-containing protein</fullName>
    </submittedName>
</protein>
<dbReference type="InterPro" id="IPR017896">
    <property type="entry name" value="4Fe4S_Fe-S-bd"/>
</dbReference>
<feature type="domain" description="4Fe-4S ferredoxin-type" evidence="4">
    <location>
        <begin position="60"/>
        <end position="89"/>
    </location>
</feature>
<dbReference type="Pfam" id="PF12838">
    <property type="entry name" value="Fer4_7"/>
    <property type="match status" value="1"/>
</dbReference>
<name>A0A844QJG4_9HYPH</name>
<dbReference type="Gene3D" id="3.30.70.20">
    <property type="match status" value="1"/>
</dbReference>
<dbReference type="InterPro" id="IPR017900">
    <property type="entry name" value="4Fe4S_Fe_S_CS"/>
</dbReference>
<keyword evidence="2" id="KW-0408">Iron</keyword>
<gene>
    <name evidence="5" type="ORF">GN330_13135</name>
</gene>
<evidence type="ECO:0000256" key="1">
    <source>
        <dbReference type="ARBA" id="ARBA00022723"/>
    </source>
</evidence>
<evidence type="ECO:0000256" key="3">
    <source>
        <dbReference type="ARBA" id="ARBA00023014"/>
    </source>
</evidence>
<keyword evidence="1" id="KW-0479">Metal-binding</keyword>
<evidence type="ECO:0000256" key="2">
    <source>
        <dbReference type="ARBA" id="ARBA00023004"/>
    </source>
</evidence>
<dbReference type="EMBL" id="WPHG01000003">
    <property type="protein sequence ID" value="MVA98188.1"/>
    <property type="molecule type" value="Genomic_DNA"/>
</dbReference>
<dbReference type="GO" id="GO:0051536">
    <property type="term" value="F:iron-sulfur cluster binding"/>
    <property type="evidence" value="ECO:0007669"/>
    <property type="project" value="UniProtKB-KW"/>
</dbReference>
<evidence type="ECO:0000313" key="6">
    <source>
        <dbReference type="Proteomes" id="UP000463224"/>
    </source>
</evidence>
<dbReference type="PROSITE" id="PS00198">
    <property type="entry name" value="4FE4S_FER_1"/>
    <property type="match status" value="1"/>
</dbReference>
<comment type="caution">
    <text evidence="5">The sequence shown here is derived from an EMBL/GenBank/DDBJ whole genome shotgun (WGS) entry which is preliminary data.</text>
</comment>
<keyword evidence="3" id="KW-0411">Iron-sulfur</keyword>
<dbReference type="GO" id="GO:0046872">
    <property type="term" value="F:metal ion binding"/>
    <property type="evidence" value="ECO:0007669"/>
    <property type="project" value="UniProtKB-KW"/>
</dbReference>
<evidence type="ECO:0000313" key="5">
    <source>
        <dbReference type="EMBL" id="MVA98188.1"/>
    </source>
</evidence>